<dbReference type="EMBL" id="CP014242">
    <property type="protein sequence ID" value="AMD19316.1"/>
    <property type="molecule type" value="Genomic_DNA"/>
</dbReference>
<sequence length="360" mass="41430">MSFAGTLIISAISGAIYKYGGQEFQPIEEVPMGFRELTVGFVQDRILLLTSRATNIATNATPDFFRGQVYRYPIRAFIRSFTTRRYLFMNFTTFLFYIVSYLLITVVYFLTIFPIYLGLSVILGPAGIAIAWVHMLLHTNNLTMMVLRMTQVSRYSLRNALKINGNIEVLEDPPVPVKLFYPVDTPYFWMNHFPWKTVEYTAGATVMGILLLISAIPVIGPVLFNILIAPFVTRIYLAKYLRLKGFNNLQREERFYDNFGQYLAFGLVASCLEIVPILAGVTFATNNVAIALWDPEKEPSFLEENEEDEEEDMSIEEDEDDDELEEEDDDEMDDEDMEDDDDNDIESDLMKHEYPMDDRP</sequence>
<keyword evidence="4" id="KW-1185">Reference proteome</keyword>
<reference evidence="3 4" key="1">
    <citation type="submission" date="2016-01" db="EMBL/GenBank/DDBJ databases">
        <title>Genome sequence of the yeast Holleya sinecauda.</title>
        <authorList>
            <person name="Dietrich F.S."/>
        </authorList>
    </citation>
    <scope>NUCLEOTIDE SEQUENCE [LARGE SCALE GENOMIC DNA]</scope>
    <source>
        <strain evidence="3 4">ATCC 58844</strain>
    </source>
</reference>
<feature type="compositionally biased region" description="Acidic residues" evidence="1">
    <location>
        <begin position="301"/>
        <end position="347"/>
    </location>
</feature>
<protein>
    <submittedName>
        <fullName evidence="3">HBR415Cp</fullName>
    </submittedName>
</protein>
<name>A0A109UXF5_9SACH</name>
<keyword evidence="2" id="KW-0472">Membrane</keyword>
<keyword evidence="2" id="KW-1133">Transmembrane helix</keyword>
<dbReference type="RefSeq" id="XP_017986312.1">
    <property type="nucleotide sequence ID" value="XM_018130823.1"/>
</dbReference>
<evidence type="ECO:0000256" key="1">
    <source>
        <dbReference type="SAM" id="MobiDB-lite"/>
    </source>
</evidence>
<dbReference type="GeneID" id="28721597"/>
<gene>
    <name evidence="3" type="ORF">AW171_hschr21141</name>
</gene>
<dbReference type="AlphaFoldDB" id="A0A109UXF5"/>
<feature type="transmembrane region" description="Helical" evidence="2">
    <location>
        <begin position="115"/>
        <end position="137"/>
    </location>
</feature>
<dbReference type="GO" id="GO:0005811">
    <property type="term" value="C:lipid droplet"/>
    <property type="evidence" value="ECO:0007669"/>
    <property type="project" value="TreeGrafter"/>
</dbReference>
<feature type="compositionally biased region" description="Basic and acidic residues" evidence="1">
    <location>
        <begin position="348"/>
        <end position="360"/>
    </location>
</feature>
<feature type="transmembrane region" description="Helical" evidence="2">
    <location>
        <begin position="87"/>
        <end position="109"/>
    </location>
</feature>
<organism evidence="3 4">
    <name type="scientific">Eremothecium sinecaudum</name>
    <dbReference type="NCBI Taxonomy" id="45286"/>
    <lineage>
        <taxon>Eukaryota</taxon>
        <taxon>Fungi</taxon>
        <taxon>Dikarya</taxon>
        <taxon>Ascomycota</taxon>
        <taxon>Saccharomycotina</taxon>
        <taxon>Saccharomycetes</taxon>
        <taxon>Saccharomycetales</taxon>
        <taxon>Saccharomycetaceae</taxon>
        <taxon>Eremothecium</taxon>
    </lineage>
</organism>
<accession>A0A109UXF5</accession>
<feature type="transmembrane region" description="Helical" evidence="2">
    <location>
        <begin position="262"/>
        <end position="284"/>
    </location>
</feature>
<evidence type="ECO:0000313" key="3">
    <source>
        <dbReference type="EMBL" id="AMD19316.1"/>
    </source>
</evidence>
<evidence type="ECO:0000256" key="2">
    <source>
        <dbReference type="SAM" id="Phobius"/>
    </source>
</evidence>
<dbReference type="Proteomes" id="UP000243052">
    <property type="component" value="Chromosome ii"/>
</dbReference>
<dbReference type="OrthoDB" id="10012223at2759"/>
<dbReference type="InterPro" id="IPR016024">
    <property type="entry name" value="ARM-type_fold"/>
</dbReference>
<dbReference type="PANTHER" id="PTHR34292">
    <property type="entry name" value="OUTER SPORE WALL PROTEIN LDS1"/>
    <property type="match status" value="1"/>
</dbReference>
<dbReference type="GO" id="GO:0005628">
    <property type="term" value="C:prospore membrane"/>
    <property type="evidence" value="ECO:0007669"/>
    <property type="project" value="TreeGrafter"/>
</dbReference>
<proteinExistence type="predicted"/>
<feature type="region of interest" description="Disordered" evidence="1">
    <location>
        <begin position="298"/>
        <end position="360"/>
    </location>
</feature>
<dbReference type="GO" id="GO:0005619">
    <property type="term" value="C:ascospore wall"/>
    <property type="evidence" value="ECO:0007669"/>
    <property type="project" value="TreeGrafter"/>
</dbReference>
<dbReference type="InterPro" id="IPR052786">
    <property type="entry name" value="Spore_wall_assembly"/>
</dbReference>
<evidence type="ECO:0000313" key="4">
    <source>
        <dbReference type="Proteomes" id="UP000243052"/>
    </source>
</evidence>
<keyword evidence="2" id="KW-0812">Transmembrane</keyword>
<dbReference type="SUPFAM" id="SSF48371">
    <property type="entry name" value="ARM repeat"/>
    <property type="match status" value="1"/>
</dbReference>
<dbReference type="PANTHER" id="PTHR34292:SF2">
    <property type="entry name" value="OUTER SPORE WALL PROTEIN LDS1"/>
    <property type="match status" value="1"/>
</dbReference>